<dbReference type="Proteomes" id="UP001295684">
    <property type="component" value="Unassembled WGS sequence"/>
</dbReference>
<evidence type="ECO:0000256" key="2">
    <source>
        <dbReference type="SAM" id="Phobius"/>
    </source>
</evidence>
<feature type="compositionally biased region" description="Low complexity" evidence="1">
    <location>
        <begin position="299"/>
        <end position="316"/>
    </location>
</feature>
<evidence type="ECO:0000313" key="4">
    <source>
        <dbReference type="EMBL" id="CAI2369986.1"/>
    </source>
</evidence>
<keyword evidence="2" id="KW-0812">Transmembrane</keyword>
<keyword evidence="2" id="KW-1133">Transmembrane helix</keyword>
<dbReference type="EMBL" id="CAMPGE010011146">
    <property type="protein sequence ID" value="CAI2369986.1"/>
    <property type="molecule type" value="Genomic_DNA"/>
</dbReference>
<keyword evidence="3" id="KW-0732">Signal</keyword>
<comment type="caution">
    <text evidence="4">The sequence shown here is derived from an EMBL/GenBank/DDBJ whole genome shotgun (WGS) entry which is preliminary data.</text>
</comment>
<feature type="region of interest" description="Disordered" evidence="1">
    <location>
        <begin position="287"/>
        <end position="317"/>
    </location>
</feature>
<keyword evidence="5" id="KW-1185">Reference proteome</keyword>
<evidence type="ECO:0000256" key="1">
    <source>
        <dbReference type="SAM" id="MobiDB-lite"/>
    </source>
</evidence>
<protein>
    <submittedName>
        <fullName evidence="4">Uncharacterized protein</fullName>
    </submittedName>
</protein>
<gene>
    <name evidence="4" type="ORF">ECRASSUSDP1_LOCUS11293</name>
</gene>
<keyword evidence="2" id="KW-0472">Membrane</keyword>
<dbReference type="AlphaFoldDB" id="A0AAD1XFS9"/>
<evidence type="ECO:0000256" key="3">
    <source>
        <dbReference type="SAM" id="SignalP"/>
    </source>
</evidence>
<feature type="transmembrane region" description="Helical" evidence="2">
    <location>
        <begin position="221"/>
        <end position="244"/>
    </location>
</feature>
<feature type="chain" id="PRO_5042086660" evidence="3">
    <location>
        <begin position="19"/>
        <end position="329"/>
    </location>
</feature>
<accession>A0AAD1XFS9</accession>
<sequence>MKLLILSLLIFSVCTISSEQRILSTAQECSQCINSSATNWCRDKDNADNGFCCKVNDPRSECQDSTNKVCSNHPSFTISSAKLLCPSEVESCIMSTTNFKEGKAEKISYKIHMPPNDNCQFNIEPHHKHIKTLNIKIDKIENTDLEIYTEHKDFNYEMVSTTNTTQAISLNKKVQRIYFLLQSSQESVDLDFSTKIISCNHHDDDDECEDDTILDDVLETILHFILIDGILMLSVAAILHFTGFNSKLVCMRVKMFNEAQDQKKITDIKAINDQERCPVEAFPVPQPDLEHTISDMDPTKPSTQPQPTNTPTLQNPGLGTIKSIFFQKS</sequence>
<reference evidence="4" key="1">
    <citation type="submission" date="2023-07" db="EMBL/GenBank/DDBJ databases">
        <authorList>
            <consortium name="AG Swart"/>
            <person name="Singh M."/>
            <person name="Singh A."/>
            <person name="Seah K."/>
            <person name="Emmerich C."/>
        </authorList>
    </citation>
    <scope>NUCLEOTIDE SEQUENCE</scope>
    <source>
        <strain evidence="4">DP1</strain>
    </source>
</reference>
<name>A0AAD1XFS9_EUPCR</name>
<feature type="signal peptide" evidence="3">
    <location>
        <begin position="1"/>
        <end position="18"/>
    </location>
</feature>
<evidence type="ECO:0000313" key="5">
    <source>
        <dbReference type="Proteomes" id="UP001295684"/>
    </source>
</evidence>
<proteinExistence type="predicted"/>
<organism evidence="4 5">
    <name type="scientific">Euplotes crassus</name>
    <dbReference type="NCBI Taxonomy" id="5936"/>
    <lineage>
        <taxon>Eukaryota</taxon>
        <taxon>Sar</taxon>
        <taxon>Alveolata</taxon>
        <taxon>Ciliophora</taxon>
        <taxon>Intramacronucleata</taxon>
        <taxon>Spirotrichea</taxon>
        <taxon>Hypotrichia</taxon>
        <taxon>Euplotida</taxon>
        <taxon>Euplotidae</taxon>
        <taxon>Moneuplotes</taxon>
    </lineage>
</organism>
<feature type="compositionally biased region" description="Basic and acidic residues" evidence="1">
    <location>
        <begin position="288"/>
        <end position="298"/>
    </location>
</feature>